<feature type="compositionally biased region" description="Polar residues" evidence="1">
    <location>
        <begin position="35"/>
        <end position="46"/>
    </location>
</feature>
<accession>A0A3P7EQ07</accession>
<gene>
    <name evidence="2" type="ORF">TTAC_LOCUS1669</name>
</gene>
<sequence length="227" mass="25545">MRKNDEIVESESNDFIQSLESFQQELSQIASIFDSNSSNKNLSHSARTLEASETGDSRSLDLEEILKSVASKYATTKVVVNPEITQKMQAAETEAIAKYLRQLDFHKRLSEESAALKAYAKPATPAAAFCSIVQQAPLTDRKRQPLEGNPDYKRIGLDVVEIAAELKGMQEEIMDMLTNHDRLIESGRERLQKRVKERRMAAMVAREDADKNQAKAILSRQDVVECK</sequence>
<feature type="region of interest" description="Disordered" evidence="1">
    <location>
        <begin position="35"/>
        <end position="54"/>
    </location>
</feature>
<proteinExistence type="predicted"/>
<reference evidence="2 3" key="1">
    <citation type="submission" date="2018-11" db="EMBL/GenBank/DDBJ databases">
        <authorList>
            <consortium name="Pathogen Informatics"/>
        </authorList>
    </citation>
    <scope>NUCLEOTIDE SEQUENCE [LARGE SCALE GENOMIC DNA]</scope>
</reference>
<dbReference type="OrthoDB" id="6272030at2759"/>
<evidence type="ECO:0000256" key="1">
    <source>
        <dbReference type="SAM" id="MobiDB-lite"/>
    </source>
</evidence>
<evidence type="ECO:0000313" key="3">
    <source>
        <dbReference type="Proteomes" id="UP000274429"/>
    </source>
</evidence>
<protein>
    <submittedName>
        <fullName evidence="2">Uncharacterized protein</fullName>
    </submittedName>
</protein>
<organism evidence="2 3">
    <name type="scientific">Hydatigena taeniaeformis</name>
    <name type="common">Feline tapeworm</name>
    <name type="synonym">Taenia taeniaeformis</name>
    <dbReference type="NCBI Taxonomy" id="6205"/>
    <lineage>
        <taxon>Eukaryota</taxon>
        <taxon>Metazoa</taxon>
        <taxon>Spiralia</taxon>
        <taxon>Lophotrochozoa</taxon>
        <taxon>Platyhelminthes</taxon>
        <taxon>Cestoda</taxon>
        <taxon>Eucestoda</taxon>
        <taxon>Cyclophyllidea</taxon>
        <taxon>Taeniidae</taxon>
        <taxon>Hydatigera</taxon>
    </lineage>
</organism>
<keyword evidence="3" id="KW-1185">Reference proteome</keyword>
<dbReference type="EMBL" id="UYWX01000439">
    <property type="protein sequence ID" value="VDM18369.1"/>
    <property type="molecule type" value="Genomic_DNA"/>
</dbReference>
<dbReference type="AlphaFoldDB" id="A0A3P7EQ07"/>
<evidence type="ECO:0000313" key="2">
    <source>
        <dbReference type="EMBL" id="VDM18369.1"/>
    </source>
</evidence>
<dbReference type="Proteomes" id="UP000274429">
    <property type="component" value="Unassembled WGS sequence"/>
</dbReference>
<name>A0A3P7EQ07_HYDTA</name>